<dbReference type="GO" id="GO:0005758">
    <property type="term" value="C:mitochondrial intermembrane space"/>
    <property type="evidence" value="ECO:0007669"/>
    <property type="project" value="TreeGrafter"/>
</dbReference>
<evidence type="ECO:0000313" key="4">
    <source>
        <dbReference type="Proteomes" id="UP000054144"/>
    </source>
</evidence>
<dbReference type="EMBL" id="KN881675">
    <property type="protein sequence ID" value="KIY50518.1"/>
    <property type="molecule type" value="Genomic_DNA"/>
</dbReference>
<reference evidence="3 4" key="1">
    <citation type="journal article" date="2015" name="Fungal Genet. Biol.">
        <title>Evolution of novel wood decay mechanisms in Agaricales revealed by the genome sequences of Fistulina hepatica and Cylindrobasidium torrendii.</title>
        <authorList>
            <person name="Floudas D."/>
            <person name="Held B.W."/>
            <person name="Riley R."/>
            <person name="Nagy L.G."/>
            <person name="Koehler G."/>
            <person name="Ransdell A.S."/>
            <person name="Younus H."/>
            <person name="Chow J."/>
            <person name="Chiniquy J."/>
            <person name="Lipzen A."/>
            <person name="Tritt A."/>
            <person name="Sun H."/>
            <person name="Haridas S."/>
            <person name="LaButti K."/>
            <person name="Ohm R.A."/>
            <person name="Kues U."/>
            <person name="Blanchette R.A."/>
            <person name="Grigoriev I.V."/>
            <person name="Minto R.E."/>
            <person name="Hibbett D.S."/>
        </authorList>
    </citation>
    <scope>NUCLEOTIDE SEQUENCE [LARGE SCALE GENOMIC DNA]</scope>
    <source>
        <strain evidence="3 4">ATCC 64428</strain>
    </source>
</reference>
<dbReference type="InterPro" id="IPR007918">
    <property type="entry name" value="MDM35_apoptosis"/>
</dbReference>
<dbReference type="Proteomes" id="UP000054144">
    <property type="component" value="Unassembled WGS sequence"/>
</dbReference>
<proteinExistence type="inferred from homology"/>
<dbReference type="GO" id="GO:0005634">
    <property type="term" value="C:nucleus"/>
    <property type="evidence" value="ECO:0007669"/>
    <property type="project" value="TreeGrafter"/>
</dbReference>
<sequence length="106" mass="11945">MASSLSEKCTPLKQDYDNCFNSWFEGYLEPAIATLGNDSATEADRAQFSKKKAEEFQQKCGKVWKEYRQCVQKAVVEAGLDSLLQQARKENPLVEPDTRPSPNQPS</sequence>
<keyword evidence="4" id="KW-1185">Reference proteome</keyword>
<dbReference type="OrthoDB" id="19091at2759"/>
<evidence type="ECO:0000313" key="3">
    <source>
        <dbReference type="EMBL" id="KIY50518.1"/>
    </source>
</evidence>
<dbReference type="PANTHER" id="PTHR46403:SF1">
    <property type="entry name" value="TP53-REGULATED INHIBITOR OF APOPTOSIS 1"/>
    <property type="match status" value="1"/>
</dbReference>
<evidence type="ECO:0000256" key="1">
    <source>
        <dbReference type="ARBA" id="ARBA00006196"/>
    </source>
</evidence>
<evidence type="ECO:0000256" key="2">
    <source>
        <dbReference type="ARBA" id="ARBA00023157"/>
    </source>
</evidence>
<dbReference type="PANTHER" id="PTHR46403">
    <property type="entry name" value="TP53-REGULATED INHIBITOR OF APOPTOSIS 1"/>
    <property type="match status" value="1"/>
</dbReference>
<keyword evidence="2" id="KW-1015">Disulfide bond</keyword>
<dbReference type="GO" id="GO:0005829">
    <property type="term" value="C:cytosol"/>
    <property type="evidence" value="ECO:0007669"/>
    <property type="project" value="TreeGrafter"/>
</dbReference>
<name>A0A0D7AI47_9AGAR</name>
<gene>
    <name evidence="3" type="ORF">FISHEDRAFT_38803</name>
</gene>
<dbReference type="GO" id="GO:1990050">
    <property type="term" value="F:phosphatidic acid transfer activity"/>
    <property type="evidence" value="ECO:0007669"/>
    <property type="project" value="TreeGrafter"/>
</dbReference>
<dbReference type="Pfam" id="PF05254">
    <property type="entry name" value="UPF0203"/>
    <property type="match status" value="1"/>
</dbReference>
<comment type="similarity">
    <text evidence="1">Belongs to the TRIAP1/MDM35 family.</text>
</comment>
<dbReference type="AlphaFoldDB" id="A0A0D7AI47"/>
<dbReference type="GO" id="GO:0045332">
    <property type="term" value="P:phospholipid translocation"/>
    <property type="evidence" value="ECO:0007669"/>
    <property type="project" value="TreeGrafter"/>
</dbReference>
<organism evidence="3 4">
    <name type="scientific">Fistulina hepatica ATCC 64428</name>
    <dbReference type="NCBI Taxonomy" id="1128425"/>
    <lineage>
        <taxon>Eukaryota</taxon>
        <taxon>Fungi</taxon>
        <taxon>Dikarya</taxon>
        <taxon>Basidiomycota</taxon>
        <taxon>Agaricomycotina</taxon>
        <taxon>Agaricomycetes</taxon>
        <taxon>Agaricomycetidae</taxon>
        <taxon>Agaricales</taxon>
        <taxon>Fistulinaceae</taxon>
        <taxon>Fistulina</taxon>
    </lineage>
</organism>
<protein>
    <submittedName>
        <fullName evidence="3">Uncharacterized protein</fullName>
    </submittedName>
</protein>
<accession>A0A0D7AI47</accession>